<feature type="compositionally biased region" description="Low complexity" evidence="1">
    <location>
        <begin position="1"/>
        <end position="18"/>
    </location>
</feature>
<keyword evidence="3" id="KW-1185">Reference proteome</keyword>
<sequence length="567" mass="61023">MAPSSHRSSHPSIPTSPRFTGRASTVPSSRGIYKGTPPASPHPLTPKSPSPSGAPFSPDQVSALLPCVSQPHTPRMTPPSSPFHPNILIAPSSPAALIMADNRINNTINSSGNPAATSFVDLPTSPPGFATLGPHLTASHNINPDGPTSGHATPTTFSAFSPRTATISLDFSVAASPAASLAMHPSIATTTMTHTTTTAAESGINTEDLEKTIDSIMFDENLTRIGKITRYKELLTTTITAIGETRATTYMYMSTLAENVLDLERLFPTSPGFPEMEPVELALIGLDIIQGINDYETRSWDVRPLCEKGRYPEGLAMLCVMMQRVRWRWLPGSYQSSKLRREESRRLPYHCCSETNALLRDSFMTAERLLERLQKVIDGFDDNIDPARLAFLVRRMTFILDSFPPLEPDRDTARDQRIDSTRDEGRFKRIDIARYEAELAALHAVLRGIMEPMIDSLRERAARAVEVQALRQNGQAHSPSSVALPANAHDTTMANAVTGNAFASGSLAPFTNGAVNTPFAGVGVGVMHRGVGVGGVGALGRASANVEMEGETMAHRGAGVGDEEFGA</sequence>
<name>A0A167IQM1_CALVF</name>
<dbReference type="AlphaFoldDB" id="A0A167IQM1"/>
<evidence type="ECO:0000313" key="2">
    <source>
        <dbReference type="EMBL" id="KZO92859.1"/>
    </source>
</evidence>
<feature type="compositionally biased region" description="Pro residues" evidence="1">
    <location>
        <begin position="38"/>
        <end position="49"/>
    </location>
</feature>
<gene>
    <name evidence="2" type="ORF">CALVIDRAFT_290097</name>
</gene>
<evidence type="ECO:0000313" key="3">
    <source>
        <dbReference type="Proteomes" id="UP000076738"/>
    </source>
</evidence>
<accession>A0A167IQM1</accession>
<dbReference type="Proteomes" id="UP000076738">
    <property type="component" value="Unassembled WGS sequence"/>
</dbReference>
<reference evidence="2 3" key="1">
    <citation type="journal article" date="2016" name="Mol. Biol. Evol.">
        <title>Comparative Genomics of Early-Diverging Mushroom-Forming Fungi Provides Insights into the Origins of Lignocellulose Decay Capabilities.</title>
        <authorList>
            <person name="Nagy L.G."/>
            <person name="Riley R."/>
            <person name="Tritt A."/>
            <person name="Adam C."/>
            <person name="Daum C."/>
            <person name="Floudas D."/>
            <person name="Sun H."/>
            <person name="Yadav J.S."/>
            <person name="Pangilinan J."/>
            <person name="Larsson K.H."/>
            <person name="Matsuura K."/>
            <person name="Barry K."/>
            <person name="Labutti K."/>
            <person name="Kuo R."/>
            <person name="Ohm R.A."/>
            <person name="Bhattacharya S.S."/>
            <person name="Shirouzu T."/>
            <person name="Yoshinaga Y."/>
            <person name="Martin F.M."/>
            <person name="Grigoriev I.V."/>
            <person name="Hibbett D.S."/>
        </authorList>
    </citation>
    <scope>NUCLEOTIDE SEQUENCE [LARGE SCALE GENOMIC DNA]</scope>
    <source>
        <strain evidence="2 3">TUFC12733</strain>
    </source>
</reference>
<evidence type="ECO:0000256" key="1">
    <source>
        <dbReference type="SAM" id="MobiDB-lite"/>
    </source>
</evidence>
<protein>
    <submittedName>
        <fullName evidence="2">Uncharacterized protein</fullName>
    </submittedName>
</protein>
<organism evidence="2 3">
    <name type="scientific">Calocera viscosa (strain TUFC12733)</name>
    <dbReference type="NCBI Taxonomy" id="1330018"/>
    <lineage>
        <taxon>Eukaryota</taxon>
        <taxon>Fungi</taxon>
        <taxon>Dikarya</taxon>
        <taxon>Basidiomycota</taxon>
        <taxon>Agaricomycotina</taxon>
        <taxon>Dacrymycetes</taxon>
        <taxon>Dacrymycetales</taxon>
        <taxon>Dacrymycetaceae</taxon>
        <taxon>Calocera</taxon>
    </lineage>
</organism>
<proteinExistence type="predicted"/>
<dbReference type="EMBL" id="KV417306">
    <property type="protein sequence ID" value="KZO92859.1"/>
    <property type="molecule type" value="Genomic_DNA"/>
</dbReference>
<feature type="region of interest" description="Disordered" evidence="1">
    <location>
        <begin position="1"/>
        <end position="61"/>
    </location>
</feature>